<dbReference type="InterPro" id="IPR050087">
    <property type="entry name" value="AON_synthase_class-II"/>
</dbReference>
<dbReference type="SUPFAM" id="SSF53383">
    <property type="entry name" value="PLP-dependent transferases"/>
    <property type="match status" value="1"/>
</dbReference>
<proteinExistence type="predicted"/>
<gene>
    <name evidence="4" type="ORF">FAZ15_13130</name>
</gene>
<evidence type="ECO:0000256" key="2">
    <source>
        <dbReference type="ARBA" id="ARBA00022679"/>
    </source>
</evidence>
<protein>
    <submittedName>
        <fullName evidence="4">Aminotransferase class I/II-fold pyridoxal phosphate-dependent enzyme</fullName>
    </submittedName>
</protein>
<dbReference type="OrthoDB" id="846426at2"/>
<accession>A0A4U0PAY5</accession>
<evidence type="ECO:0000313" key="5">
    <source>
        <dbReference type="Proteomes" id="UP000306808"/>
    </source>
</evidence>
<dbReference type="PANTHER" id="PTHR13693">
    <property type="entry name" value="CLASS II AMINOTRANSFERASE/8-AMINO-7-OXONONANOATE SYNTHASE"/>
    <property type="match status" value="1"/>
</dbReference>
<dbReference type="RefSeq" id="WP_136901776.1">
    <property type="nucleotide sequence ID" value="NZ_SUME01000005.1"/>
</dbReference>
<sequence length="350" mass="39181">MKNFQYLNQPTGRFIQQEGRDYLFFGGTAYLGLLDNPDYISLYKEGIDKYGLNNGTSRNNNIQLGIYPEAERYIAQRFGFEDAVLLSSGYLATQLAVKVFRNYGELIYAPDTHPALWIDRDPQVEKNFDTWVDKTVDYINHSNKGNFVIVSNALDNLMPMLYDFSGFKAIKSHKKILFVLDDSHGIGVLRKNGISTTLDFANQDNLTVVIVASLAKGMGTDAGVVLGNSEHIDMLRNDSIFTGASPSSPASMYALLNGQTIYEQAFDKLHDNISLAQQLLASLPFSSIPHFPVFSTTDSNLYHYLLNNNVLISSFPYPFPTSPLLNRIVISALHEEPDLRHIAATFKVKL</sequence>
<dbReference type="Pfam" id="PF00155">
    <property type="entry name" value="Aminotran_1_2"/>
    <property type="match status" value="1"/>
</dbReference>
<dbReference type="InterPro" id="IPR015424">
    <property type="entry name" value="PyrdxlP-dep_Trfase"/>
</dbReference>
<dbReference type="Gene3D" id="3.90.1150.10">
    <property type="entry name" value="Aspartate Aminotransferase, domain 1"/>
    <property type="match status" value="1"/>
</dbReference>
<feature type="domain" description="Aminotransferase class I/classII large" evidence="3">
    <location>
        <begin position="126"/>
        <end position="344"/>
    </location>
</feature>
<name>A0A4U0PAY5_9SPHI</name>
<dbReference type="AlphaFoldDB" id="A0A4U0PAY5"/>
<reference evidence="4 5" key="1">
    <citation type="submission" date="2019-04" db="EMBL/GenBank/DDBJ databases">
        <title>Sphingobacterium olei sp. nov., isolated from oil-contaminated soil.</title>
        <authorList>
            <person name="Liu B."/>
        </authorList>
    </citation>
    <scope>NUCLEOTIDE SEQUENCE [LARGE SCALE GENOMIC DNA]</scope>
    <source>
        <strain evidence="4 5">HAL-9</strain>
    </source>
</reference>
<keyword evidence="5" id="KW-1185">Reference proteome</keyword>
<organism evidence="4 5">
    <name type="scientific">Sphingobacterium olei</name>
    <dbReference type="NCBI Taxonomy" id="2571155"/>
    <lineage>
        <taxon>Bacteria</taxon>
        <taxon>Pseudomonadati</taxon>
        <taxon>Bacteroidota</taxon>
        <taxon>Sphingobacteriia</taxon>
        <taxon>Sphingobacteriales</taxon>
        <taxon>Sphingobacteriaceae</taxon>
        <taxon>Sphingobacterium</taxon>
    </lineage>
</organism>
<dbReference type="GO" id="GO:0030170">
    <property type="term" value="F:pyridoxal phosphate binding"/>
    <property type="evidence" value="ECO:0007669"/>
    <property type="project" value="InterPro"/>
</dbReference>
<dbReference type="InterPro" id="IPR004839">
    <property type="entry name" value="Aminotransferase_I/II_large"/>
</dbReference>
<evidence type="ECO:0000259" key="3">
    <source>
        <dbReference type="Pfam" id="PF00155"/>
    </source>
</evidence>
<evidence type="ECO:0000313" key="4">
    <source>
        <dbReference type="EMBL" id="TJZ59834.1"/>
    </source>
</evidence>
<dbReference type="Gene3D" id="3.40.640.10">
    <property type="entry name" value="Type I PLP-dependent aspartate aminotransferase-like (Major domain)"/>
    <property type="match status" value="1"/>
</dbReference>
<keyword evidence="4" id="KW-0032">Aminotransferase</keyword>
<dbReference type="InterPro" id="IPR015422">
    <property type="entry name" value="PyrdxlP-dep_Trfase_small"/>
</dbReference>
<evidence type="ECO:0000256" key="1">
    <source>
        <dbReference type="ARBA" id="ARBA00001933"/>
    </source>
</evidence>
<comment type="caution">
    <text evidence="4">The sequence shown here is derived from an EMBL/GenBank/DDBJ whole genome shotgun (WGS) entry which is preliminary data.</text>
</comment>
<dbReference type="InterPro" id="IPR015421">
    <property type="entry name" value="PyrdxlP-dep_Trfase_major"/>
</dbReference>
<dbReference type="GO" id="GO:0008483">
    <property type="term" value="F:transaminase activity"/>
    <property type="evidence" value="ECO:0007669"/>
    <property type="project" value="UniProtKB-KW"/>
</dbReference>
<keyword evidence="2 4" id="KW-0808">Transferase</keyword>
<comment type="cofactor">
    <cofactor evidence="1">
        <name>pyridoxal 5'-phosphate</name>
        <dbReference type="ChEBI" id="CHEBI:597326"/>
    </cofactor>
</comment>
<dbReference type="EMBL" id="SUME01000005">
    <property type="protein sequence ID" value="TJZ59834.1"/>
    <property type="molecule type" value="Genomic_DNA"/>
</dbReference>
<dbReference type="Proteomes" id="UP000306808">
    <property type="component" value="Unassembled WGS sequence"/>
</dbReference>